<keyword evidence="3" id="KW-1003">Cell membrane</keyword>
<keyword evidence="7" id="KW-0813">Transport</keyword>
<evidence type="ECO:0000256" key="6">
    <source>
        <dbReference type="ARBA" id="ARBA00023136"/>
    </source>
</evidence>
<reference evidence="9 10" key="1">
    <citation type="submission" date="2023-11" db="EMBL/GenBank/DDBJ databases">
        <title>Paucibacter sp. nov., isolated from fresh soil in Korea.</title>
        <authorList>
            <person name="Le N.T.T."/>
        </authorList>
    </citation>
    <scope>NUCLEOTIDE SEQUENCE [LARGE SCALE GENOMIC DNA]</scope>
    <source>
        <strain evidence="9 10">R3-3</strain>
    </source>
</reference>
<feature type="transmembrane region" description="Helical" evidence="8">
    <location>
        <begin position="21"/>
        <end position="41"/>
    </location>
</feature>
<keyword evidence="7" id="KW-0653">Protein transport</keyword>
<keyword evidence="5 8" id="KW-1133">Transmembrane helix</keyword>
<comment type="subcellular location">
    <subcellularLocation>
        <location evidence="1">Cell membrane</location>
        <topology evidence="1">Single-pass membrane protein</topology>
    </subcellularLocation>
    <subcellularLocation>
        <location evidence="7">Cell membrane</location>
        <topology evidence="7">Single-pass type II membrane protein</topology>
    </subcellularLocation>
</comment>
<comment type="similarity">
    <text evidence="2 7">Belongs to the ExbD/TolR family.</text>
</comment>
<organism evidence="9 10">
    <name type="scientific">Roseateles agri</name>
    <dbReference type="NCBI Taxonomy" id="3098619"/>
    <lineage>
        <taxon>Bacteria</taxon>
        <taxon>Pseudomonadati</taxon>
        <taxon>Pseudomonadota</taxon>
        <taxon>Betaproteobacteria</taxon>
        <taxon>Burkholderiales</taxon>
        <taxon>Sphaerotilaceae</taxon>
        <taxon>Roseateles</taxon>
    </lineage>
</organism>
<dbReference type="Pfam" id="PF02472">
    <property type="entry name" value="ExbD"/>
    <property type="match status" value="1"/>
</dbReference>
<evidence type="ECO:0000256" key="4">
    <source>
        <dbReference type="ARBA" id="ARBA00022692"/>
    </source>
</evidence>
<accession>A0ABU5DH12</accession>
<sequence>MAAIASRGRGRRRTINEINMVPFIDVMLVLLIIFMVSAPLITTGVVDLPSVGRSKAQPAHVVHITVGTDEKLKLKVDEGDEAGVTLKVLAERVKAAQAGDDQTPVVISADKAVKYEAVVKVMDVLQTAGIPRVGLAVRNSGAPAEKL</sequence>
<dbReference type="EMBL" id="JAXCLA010000004">
    <property type="protein sequence ID" value="MDY0745588.1"/>
    <property type="molecule type" value="Genomic_DNA"/>
</dbReference>
<evidence type="ECO:0000256" key="3">
    <source>
        <dbReference type="ARBA" id="ARBA00022475"/>
    </source>
</evidence>
<evidence type="ECO:0000313" key="10">
    <source>
        <dbReference type="Proteomes" id="UP001285263"/>
    </source>
</evidence>
<dbReference type="Gene3D" id="3.30.420.270">
    <property type="match status" value="1"/>
</dbReference>
<comment type="caution">
    <text evidence="9">The sequence shown here is derived from an EMBL/GenBank/DDBJ whole genome shotgun (WGS) entry which is preliminary data.</text>
</comment>
<evidence type="ECO:0000256" key="5">
    <source>
        <dbReference type="ARBA" id="ARBA00022989"/>
    </source>
</evidence>
<keyword evidence="4 7" id="KW-0812">Transmembrane</keyword>
<keyword evidence="10" id="KW-1185">Reference proteome</keyword>
<dbReference type="PANTHER" id="PTHR30558:SF7">
    <property type="entry name" value="TOL-PAL SYSTEM PROTEIN TOLR"/>
    <property type="match status" value="1"/>
</dbReference>
<evidence type="ECO:0000256" key="1">
    <source>
        <dbReference type="ARBA" id="ARBA00004162"/>
    </source>
</evidence>
<evidence type="ECO:0000313" key="9">
    <source>
        <dbReference type="EMBL" id="MDY0745588.1"/>
    </source>
</evidence>
<dbReference type="RefSeq" id="WP_320423491.1">
    <property type="nucleotide sequence ID" value="NZ_JAXCLA010000004.1"/>
</dbReference>
<gene>
    <name evidence="9" type="ORF">SNE35_13795</name>
</gene>
<dbReference type="InterPro" id="IPR003400">
    <property type="entry name" value="ExbD"/>
</dbReference>
<dbReference type="Proteomes" id="UP001285263">
    <property type="component" value="Unassembled WGS sequence"/>
</dbReference>
<protein>
    <submittedName>
        <fullName evidence="9">ExbD/TolR family protein</fullName>
    </submittedName>
</protein>
<proteinExistence type="inferred from homology"/>
<evidence type="ECO:0000256" key="7">
    <source>
        <dbReference type="RuleBase" id="RU003879"/>
    </source>
</evidence>
<dbReference type="PANTHER" id="PTHR30558">
    <property type="entry name" value="EXBD MEMBRANE COMPONENT OF PMF-DRIVEN MACROMOLECULE IMPORT SYSTEM"/>
    <property type="match status" value="1"/>
</dbReference>
<keyword evidence="6 8" id="KW-0472">Membrane</keyword>
<evidence type="ECO:0000256" key="2">
    <source>
        <dbReference type="ARBA" id="ARBA00005811"/>
    </source>
</evidence>
<name>A0ABU5DH12_9BURK</name>
<evidence type="ECO:0000256" key="8">
    <source>
        <dbReference type="SAM" id="Phobius"/>
    </source>
</evidence>